<keyword evidence="2" id="KW-1185">Reference proteome</keyword>
<protein>
    <recommendedName>
        <fullName evidence="3">Cytoplasmic protein</fullName>
    </recommendedName>
</protein>
<evidence type="ECO:0000313" key="2">
    <source>
        <dbReference type="Proteomes" id="UP000000366"/>
    </source>
</evidence>
<dbReference type="Proteomes" id="UP000000366">
    <property type="component" value="Chromosome"/>
</dbReference>
<name>A2SFH5_METPP</name>
<accession>A2SFH5</accession>
<proteinExistence type="predicted"/>
<dbReference type="RefSeq" id="WP_011828951.1">
    <property type="nucleotide sequence ID" value="NC_008825.1"/>
</dbReference>
<evidence type="ECO:0000313" key="1">
    <source>
        <dbReference type="EMBL" id="ABM94314.1"/>
    </source>
</evidence>
<dbReference type="KEGG" id="mpt:Mpe_A1352"/>
<sequence>MSDTGYDSFNNRAELASARIAGCFSCLATFEPSDVVSWTHGESTAVCPLCGADTVLPHVGSLATLRAVHAGLLDSCDETIPAVLTLTPETD</sequence>
<evidence type="ECO:0008006" key="3">
    <source>
        <dbReference type="Google" id="ProtNLM"/>
    </source>
</evidence>
<dbReference type="HOGENOM" id="CLU_166779_0_0_4"/>
<dbReference type="STRING" id="420662.Mpe_A1352"/>
<dbReference type="EMBL" id="CP000555">
    <property type="protein sequence ID" value="ABM94314.1"/>
    <property type="molecule type" value="Genomic_DNA"/>
</dbReference>
<gene>
    <name evidence="1" type="ordered locus">Mpe_A1352</name>
</gene>
<dbReference type="AlphaFoldDB" id="A2SFH5"/>
<reference evidence="1 2" key="1">
    <citation type="journal article" date="2007" name="J. Bacteriol.">
        <title>Whole-genome analysis of the methyl tert-butyl ether-degrading beta-proteobacterium Methylibium petroleiphilum PM1.</title>
        <authorList>
            <person name="Kane S.R."/>
            <person name="Chakicherla A.Y."/>
            <person name="Chain P.S.G."/>
            <person name="Schmidt R."/>
            <person name="Shin M.W."/>
            <person name="Legler T.C."/>
            <person name="Scow K.M."/>
            <person name="Larimer F.W."/>
            <person name="Lucas S.M."/>
            <person name="Richardson P.M."/>
            <person name="Hristova K.R."/>
        </authorList>
    </citation>
    <scope>NUCLEOTIDE SEQUENCE [LARGE SCALE GENOMIC DNA]</scope>
    <source>
        <strain evidence="2">ATCC BAA-1232 / LMG 22953 / PM1</strain>
    </source>
</reference>
<organism evidence="1 2">
    <name type="scientific">Methylibium petroleiphilum (strain ATCC BAA-1232 / LMG 22953 / PM1)</name>
    <dbReference type="NCBI Taxonomy" id="420662"/>
    <lineage>
        <taxon>Bacteria</taxon>
        <taxon>Pseudomonadati</taxon>
        <taxon>Pseudomonadota</taxon>
        <taxon>Betaproteobacteria</taxon>
        <taxon>Burkholderiales</taxon>
        <taxon>Sphaerotilaceae</taxon>
        <taxon>Methylibium</taxon>
    </lineage>
</organism>